<gene>
    <name evidence="3" type="ORF">SAMN04487948_14018</name>
</gene>
<keyword evidence="4" id="KW-1185">Reference proteome</keyword>
<dbReference type="OrthoDB" id="242828at2157"/>
<protein>
    <submittedName>
        <fullName evidence="3">Major cell surface glycoprotein</fullName>
    </submittedName>
</protein>
<dbReference type="RefSeq" id="WP_139246817.1">
    <property type="nucleotide sequence ID" value="NZ_FODV01000040.1"/>
</dbReference>
<feature type="region of interest" description="Disordered" evidence="1">
    <location>
        <begin position="288"/>
        <end position="342"/>
    </location>
</feature>
<evidence type="ECO:0000313" key="3">
    <source>
        <dbReference type="EMBL" id="SEP30653.1"/>
    </source>
</evidence>
<name>A0A1H8WT39_9EURY</name>
<proteinExistence type="predicted"/>
<evidence type="ECO:0000313" key="4">
    <source>
        <dbReference type="Proteomes" id="UP000199126"/>
    </source>
</evidence>
<feature type="transmembrane region" description="Helical" evidence="2">
    <location>
        <begin position="345"/>
        <end position="364"/>
    </location>
</feature>
<reference evidence="4" key="1">
    <citation type="submission" date="2016-10" db="EMBL/GenBank/DDBJ databases">
        <authorList>
            <person name="Varghese N."/>
            <person name="Submissions S."/>
        </authorList>
    </citation>
    <scope>NUCLEOTIDE SEQUENCE [LARGE SCALE GENOMIC DNA]</scope>
    <source>
        <strain evidence="4">CGMCC 1.10121</strain>
    </source>
</reference>
<keyword evidence="2" id="KW-0472">Membrane</keyword>
<sequence>MRETRQSRAVLLTLLLVGATAGGPVSLATAASVSPFAAQTDSQDGFSASVETYNGQIAVEDGVIRVSGSSSGGDVVVVFIGSRGTVVTSALPVTGDQFSATIDVGEIEEGFVDGVVLSSGSDETFGTPGDGPDSADDLVDYANDLGDRDLTQDQVREVLLETTANGDGSDDVVVETPFVLTEGDVRITDVVPASDRQASGVQPIPAGETVVVRGVTNRRPSGLLIEVIGEAPDGDQFDVTTIDDWETDGVWEVELAVPSDALPGTYTVEADDGEQSARVDVTVVAASTPSTATTTATAAPTTTTDATSTASATPTQTTTVAGSEPAPTAEPTPEPTTTETQSPGLGLLVALGALAVAALTLVGLREKRT</sequence>
<evidence type="ECO:0000256" key="1">
    <source>
        <dbReference type="SAM" id="MobiDB-lite"/>
    </source>
</evidence>
<feature type="compositionally biased region" description="Low complexity" evidence="1">
    <location>
        <begin position="288"/>
        <end position="327"/>
    </location>
</feature>
<dbReference type="EMBL" id="FODV01000040">
    <property type="protein sequence ID" value="SEP30653.1"/>
    <property type="molecule type" value="Genomic_DNA"/>
</dbReference>
<evidence type="ECO:0000256" key="2">
    <source>
        <dbReference type="SAM" id="Phobius"/>
    </source>
</evidence>
<dbReference type="AlphaFoldDB" id="A0A1H8WT39"/>
<dbReference type="Proteomes" id="UP000199126">
    <property type="component" value="Unassembled WGS sequence"/>
</dbReference>
<accession>A0A1H8WT39</accession>
<keyword evidence="2" id="KW-0812">Transmembrane</keyword>
<keyword evidence="2" id="KW-1133">Transmembrane helix</keyword>
<organism evidence="3 4">
    <name type="scientific">Halogranum amylolyticum</name>
    <dbReference type="NCBI Taxonomy" id="660520"/>
    <lineage>
        <taxon>Archaea</taxon>
        <taxon>Methanobacteriati</taxon>
        <taxon>Methanobacteriota</taxon>
        <taxon>Stenosarchaea group</taxon>
        <taxon>Halobacteria</taxon>
        <taxon>Halobacteriales</taxon>
        <taxon>Haloferacaceae</taxon>
    </lineage>
</organism>